<protein>
    <submittedName>
        <fullName evidence="1">Uncharacterized protein</fullName>
    </submittedName>
</protein>
<reference evidence="1 2" key="1">
    <citation type="submission" date="2019-05" db="EMBL/GenBank/DDBJ databases">
        <title>Emergence of the Ug99 lineage of the wheat stem rust pathogen through somatic hybridization.</title>
        <authorList>
            <person name="Li F."/>
            <person name="Upadhyaya N.M."/>
            <person name="Sperschneider J."/>
            <person name="Matny O."/>
            <person name="Nguyen-Phuc H."/>
            <person name="Mago R."/>
            <person name="Raley C."/>
            <person name="Miller M.E."/>
            <person name="Silverstein K.A.T."/>
            <person name="Henningsen E."/>
            <person name="Hirsch C.D."/>
            <person name="Visser B."/>
            <person name="Pretorius Z.A."/>
            <person name="Steffenson B.J."/>
            <person name="Schwessinger B."/>
            <person name="Dodds P.N."/>
            <person name="Figueroa M."/>
        </authorList>
    </citation>
    <scope>NUCLEOTIDE SEQUENCE [LARGE SCALE GENOMIC DNA]</scope>
    <source>
        <strain evidence="1 2">Ug99</strain>
    </source>
</reference>
<accession>A0A5B0P6I0</accession>
<dbReference type="EMBL" id="VDEP01000371">
    <property type="protein sequence ID" value="KAA1095838.1"/>
    <property type="molecule type" value="Genomic_DNA"/>
</dbReference>
<evidence type="ECO:0000313" key="2">
    <source>
        <dbReference type="Proteomes" id="UP000325313"/>
    </source>
</evidence>
<dbReference type="AlphaFoldDB" id="A0A5B0P6I0"/>
<proteinExistence type="predicted"/>
<comment type="caution">
    <text evidence="1">The sequence shown here is derived from an EMBL/GenBank/DDBJ whole genome shotgun (WGS) entry which is preliminary data.</text>
</comment>
<organism evidence="1 2">
    <name type="scientific">Puccinia graminis f. sp. tritici</name>
    <dbReference type="NCBI Taxonomy" id="56615"/>
    <lineage>
        <taxon>Eukaryota</taxon>
        <taxon>Fungi</taxon>
        <taxon>Dikarya</taxon>
        <taxon>Basidiomycota</taxon>
        <taxon>Pucciniomycotina</taxon>
        <taxon>Pucciniomycetes</taxon>
        <taxon>Pucciniales</taxon>
        <taxon>Pucciniaceae</taxon>
        <taxon>Puccinia</taxon>
    </lineage>
</organism>
<gene>
    <name evidence="1" type="ORF">PGTUg99_033502</name>
</gene>
<dbReference type="Proteomes" id="UP000325313">
    <property type="component" value="Unassembled WGS sequence"/>
</dbReference>
<name>A0A5B0P6I0_PUCGR</name>
<evidence type="ECO:0000313" key="1">
    <source>
        <dbReference type="EMBL" id="KAA1095838.1"/>
    </source>
</evidence>
<sequence length="78" mass="9044">MASLVYNSWGLTHQARQFSALAISYGVYTHEKTWLETSSHLPLIYDPESHWSYNIGKKMDAQVQTTQTDIAHYFHVEL</sequence>